<evidence type="ECO:0000256" key="1">
    <source>
        <dbReference type="ARBA" id="ARBA00004141"/>
    </source>
</evidence>
<reference evidence="6" key="1">
    <citation type="submission" date="2015-01" db="EMBL/GenBank/DDBJ databases">
        <title>The Genome Sequence of Cladophialophora bantiana CBS 173.52.</title>
        <authorList>
            <consortium name="The Broad Institute Genomics Platform"/>
            <person name="Cuomo C."/>
            <person name="de Hoog S."/>
            <person name="Gorbushina A."/>
            <person name="Stielow B."/>
            <person name="Teixiera M."/>
            <person name="Abouelleil A."/>
            <person name="Chapman S.B."/>
            <person name="Priest M."/>
            <person name="Young S.K."/>
            <person name="Wortman J."/>
            <person name="Nusbaum C."/>
            <person name="Birren B."/>
        </authorList>
    </citation>
    <scope>NUCLEOTIDE SEQUENCE [LARGE SCALE GENOMIC DNA]</scope>
    <source>
        <strain evidence="6">CBS 173.52</strain>
    </source>
</reference>
<dbReference type="Gene3D" id="1.20.58.340">
    <property type="entry name" value="Magnesium transport protein CorA, transmembrane region"/>
    <property type="match status" value="1"/>
</dbReference>
<sequence length="645" mass="72529">MSLSYQDNQSSSSQSLSQNVSAYTESTAVEGDDAGRLRQLGVKHATIVDIDTSNPVRLTSKRPSIDELTYFGPREIMKSTSAGRTELRWVHLPANCMLWVEDLMAAVCTERGLTVPQNADGTDQNPLLRKDLWAHLFHGKASNQIHARFMGPVCTPFSLSVDDEESGSDGGSTRGTLRNLVLYMPFLHWESSDAWSERQELIRDIKEGRRGKPQVDREFVTTYLSHKTAPLHDRRSLHQAFYHFSGLTRSVPRVDQVMEKFTSEKRGQDGCAKLIVVDQLWLWLIKGTRPTDEQDKDQDGSSADPDLVITAFPDRFNDQYDSANVHRCIVEHLERGLQPPLKKVEDLVALIVEHCTGVFFQRQLENDKWFLEFFAAAIGEVVSSPSSFKLMSSSLLTLTSTQRESQKAAFNAFCAASRSLQTCQSHHSISSALSDPAFSIIEETSLVHRIKAIIDELTCIDYILLRQEGVLHSLTRAQPKSRMLRTVAEMVKERREAWASVASTAEVSHSEIQSQMDLKQKQANLSESRMSRFQAQASASHSRIMLLFTVVTIIFLPLSFLATWFGMNIQDPNAGNLKLYQIAAIIFPISMVIAVVALAFAFNERLRGVVVRVVESCWTVFCGAGPTDEDESSWRNHHDERIEMV</sequence>
<dbReference type="VEuPathDB" id="FungiDB:Z519_02877"/>
<dbReference type="EMBL" id="KN846983">
    <property type="protein sequence ID" value="KIW95813.1"/>
    <property type="molecule type" value="Genomic_DNA"/>
</dbReference>
<keyword evidence="2 5" id="KW-0812">Transmembrane</keyword>
<keyword evidence="7" id="KW-1185">Reference proteome</keyword>
<gene>
    <name evidence="6" type="ORF">Z519_02877</name>
</gene>
<dbReference type="SUPFAM" id="SSF144083">
    <property type="entry name" value="Magnesium transport protein CorA, transmembrane region"/>
    <property type="match status" value="1"/>
</dbReference>
<evidence type="ECO:0000256" key="2">
    <source>
        <dbReference type="ARBA" id="ARBA00022692"/>
    </source>
</evidence>
<name>A0A0D2HQT6_CLAB1</name>
<accession>A0A0D2HQT6</accession>
<dbReference type="Proteomes" id="UP000053789">
    <property type="component" value="Unassembled WGS sequence"/>
</dbReference>
<dbReference type="HOGENOM" id="CLU_424511_0_0_1"/>
<dbReference type="AlphaFoldDB" id="A0A0D2HQT6"/>
<keyword evidence="3 5" id="KW-1133">Transmembrane helix</keyword>
<feature type="transmembrane region" description="Helical" evidence="5">
    <location>
        <begin position="579"/>
        <end position="602"/>
    </location>
</feature>
<feature type="transmembrane region" description="Helical" evidence="5">
    <location>
        <begin position="544"/>
        <end position="567"/>
    </location>
</feature>
<evidence type="ECO:0000313" key="6">
    <source>
        <dbReference type="EMBL" id="KIW95813.1"/>
    </source>
</evidence>
<protein>
    <submittedName>
        <fullName evidence="6">Uncharacterized protein</fullName>
    </submittedName>
</protein>
<dbReference type="PANTHER" id="PTHR47685:SF1">
    <property type="entry name" value="MAGNESIUM TRANSPORT PROTEIN CORA"/>
    <property type="match status" value="1"/>
</dbReference>
<dbReference type="GO" id="GO:0016020">
    <property type="term" value="C:membrane"/>
    <property type="evidence" value="ECO:0007669"/>
    <property type="project" value="UniProtKB-SubCell"/>
</dbReference>
<proteinExistence type="predicted"/>
<dbReference type="PANTHER" id="PTHR47685">
    <property type="entry name" value="MAGNESIUM TRANSPORT PROTEIN CORA"/>
    <property type="match status" value="1"/>
</dbReference>
<keyword evidence="4 5" id="KW-0472">Membrane</keyword>
<dbReference type="Pfam" id="PF01544">
    <property type="entry name" value="CorA"/>
    <property type="match status" value="1"/>
</dbReference>
<evidence type="ECO:0000256" key="3">
    <source>
        <dbReference type="ARBA" id="ARBA00022989"/>
    </source>
</evidence>
<comment type="subcellular location">
    <subcellularLocation>
        <location evidence="1">Membrane</location>
        <topology evidence="1">Multi-pass membrane protein</topology>
    </subcellularLocation>
</comment>
<dbReference type="RefSeq" id="XP_016622482.1">
    <property type="nucleotide sequence ID" value="XM_016760632.1"/>
</dbReference>
<dbReference type="InterPro" id="IPR045863">
    <property type="entry name" value="CorA_TM1_TM2"/>
</dbReference>
<dbReference type="OrthoDB" id="341259at2759"/>
<evidence type="ECO:0000256" key="5">
    <source>
        <dbReference type="SAM" id="Phobius"/>
    </source>
</evidence>
<evidence type="ECO:0000313" key="7">
    <source>
        <dbReference type="Proteomes" id="UP000053789"/>
    </source>
</evidence>
<organism evidence="6 7">
    <name type="scientific">Cladophialophora bantiana (strain ATCC 10958 / CBS 173.52 / CDC B-1940 / NIH 8579)</name>
    <name type="common">Xylohypha bantiana</name>
    <dbReference type="NCBI Taxonomy" id="1442370"/>
    <lineage>
        <taxon>Eukaryota</taxon>
        <taxon>Fungi</taxon>
        <taxon>Dikarya</taxon>
        <taxon>Ascomycota</taxon>
        <taxon>Pezizomycotina</taxon>
        <taxon>Eurotiomycetes</taxon>
        <taxon>Chaetothyriomycetidae</taxon>
        <taxon>Chaetothyriales</taxon>
        <taxon>Herpotrichiellaceae</taxon>
        <taxon>Cladophialophora</taxon>
    </lineage>
</organism>
<dbReference type="GeneID" id="27695805"/>
<evidence type="ECO:0000256" key="4">
    <source>
        <dbReference type="ARBA" id="ARBA00023136"/>
    </source>
</evidence>
<dbReference type="InterPro" id="IPR050829">
    <property type="entry name" value="CorA_MIT"/>
</dbReference>
<dbReference type="GO" id="GO:0046873">
    <property type="term" value="F:metal ion transmembrane transporter activity"/>
    <property type="evidence" value="ECO:0007669"/>
    <property type="project" value="InterPro"/>
</dbReference>
<dbReference type="InterPro" id="IPR002523">
    <property type="entry name" value="MgTranspt_CorA/ZnTranspt_ZntB"/>
</dbReference>